<dbReference type="EMBL" id="LCWV01000001">
    <property type="protein sequence ID" value="PWI76922.1"/>
    <property type="molecule type" value="Genomic_DNA"/>
</dbReference>
<dbReference type="AlphaFoldDB" id="A0A2U3ER02"/>
<dbReference type="Proteomes" id="UP000245956">
    <property type="component" value="Unassembled WGS sequence"/>
</dbReference>
<accession>A0A2U3ER02</accession>
<name>A0A2U3ER02_PURLI</name>
<gene>
    <name evidence="2" type="ORF">PCL_04116</name>
</gene>
<sequence length="202" mass="22344">MGWEADGAVPYGFAAYGDAHPCCLTREAVASKKPGWLPIPLLGPGGRWEDWRKMSCELPWLMLRTRAGGATRRRRGAPGPAAAPPSIHLSKAVPPSRTLRLLIFARRETTRTHTHNHTKQTNPDHRHYTTTPCRATRATRCRLHVSPHSRARATTVVDHSSTTHLLKRALLRCIHPPPFPSAFARLSHAPDKATPLSCARSS</sequence>
<proteinExistence type="predicted"/>
<evidence type="ECO:0000313" key="2">
    <source>
        <dbReference type="EMBL" id="PWI76922.1"/>
    </source>
</evidence>
<comment type="caution">
    <text evidence="2">The sequence shown here is derived from an EMBL/GenBank/DDBJ whole genome shotgun (WGS) entry which is preliminary data.</text>
</comment>
<evidence type="ECO:0000313" key="3">
    <source>
        <dbReference type="Proteomes" id="UP000245956"/>
    </source>
</evidence>
<evidence type="ECO:0000256" key="1">
    <source>
        <dbReference type="SAM" id="MobiDB-lite"/>
    </source>
</evidence>
<protein>
    <submittedName>
        <fullName evidence="2">Uncharacterized protein</fullName>
    </submittedName>
</protein>
<organism evidence="2 3">
    <name type="scientific">Purpureocillium lilacinum</name>
    <name type="common">Paecilomyces lilacinus</name>
    <dbReference type="NCBI Taxonomy" id="33203"/>
    <lineage>
        <taxon>Eukaryota</taxon>
        <taxon>Fungi</taxon>
        <taxon>Dikarya</taxon>
        <taxon>Ascomycota</taxon>
        <taxon>Pezizomycotina</taxon>
        <taxon>Sordariomycetes</taxon>
        <taxon>Hypocreomycetidae</taxon>
        <taxon>Hypocreales</taxon>
        <taxon>Ophiocordycipitaceae</taxon>
        <taxon>Purpureocillium</taxon>
    </lineage>
</organism>
<feature type="region of interest" description="Disordered" evidence="1">
    <location>
        <begin position="111"/>
        <end position="130"/>
    </location>
</feature>
<reference evidence="2 3" key="1">
    <citation type="journal article" date="2016" name="Front. Microbiol.">
        <title>Genome and transcriptome sequences reveal the specific parasitism of the nematophagous Purpureocillium lilacinum 36-1.</title>
        <authorList>
            <person name="Xie J."/>
            <person name="Li S."/>
            <person name="Mo C."/>
            <person name="Xiao X."/>
            <person name="Peng D."/>
            <person name="Wang G."/>
            <person name="Xiao Y."/>
        </authorList>
    </citation>
    <scope>NUCLEOTIDE SEQUENCE [LARGE SCALE GENOMIC DNA]</scope>
    <source>
        <strain evidence="2 3">36-1</strain>
    </source>
</reference>
<feature type="region of interest" description="Disordered" evidence="1">
    <location>
        <begin position="69"/>
        <end position="90"/>
    </location>
</feature>